<dbReference type="InterPro" id="IPR046960">
    <property type="entry name" value="PPR_At4g14850-like_plant"/>
</dbReference>
<dbReference type="GO" id="GO:0009451">
    <property type="term" value="P:RNA modification"/>
    <property type="evidence" value="ECO:0007669"/>
    <property type="project" value="InterPro"/>
</dbReference>
<dbReference type="InterPro" id="IPR002885">
    <property type="entry name" value="PPR_rpt"/>
</dbReference>
<dbReference type="InterPro" id="IPR011990">
    <property type="entry name" value="TPR-like_helical_dom_sf"/>
</dbReference>
<dbReference type="FunFam" id="1.25.40.10:FF:000488">
    <property type="entry name" value="Pentatricopeptide repeat-containing protein, mitochondrial"/>
    <property type="match status" value="1"/>
</dbReference>
<feature type="repeat" description="PPR" evidence="5">
    <location>
        <begin position="489"/>
        <end position="523"/>
    </location>
</feature>
<evidence type="ECO:0000256" key="5">
    <source>
        <dbReference type="PROSITE-ProRule" id="PRU00708"/>
    </source>
</evidence>
<evidence type="ECO:0000313" key="7">
    <source>
        <dbReference type="Proteomes" id="UP000825729"/>
    </source>
</evidence>
<feature type="repeat" description="PPR" evidence="5">
    <location>
        <begin position="75"/>
        <end position="109"/>
    </location>
</feature>
<gene>
    <name evidence="6" type="ORF">H6P81_019716</name>
</gene>
<organism evidence="6 7">
    <name type="scientific">Aristolochia fimbriata</name>
    <name type="common">White veined hardy Dutchman's pipe vine</name>
    <dbReference type="NCBI Taxonomy" id="158543"/>
    <lineage>
        <taxon>Eukaryota</taxon>
        <taxon>Viridiplantae</taxon>
        <taxon>Streptophyta</taxon>
        <taxon>Embryophyta</taxon>
        <taxon>Tracheophyta</taxon>
        <taxon>Spermatophyta</taxon>
        <taxon>Magnoliopsida</taxon>
        <taxon>Magnoliidae</taxon>
        <taxon>Piperales</taxon>
        <taxon>Aristolochiaceae</taxon>
        <taxon>Aristolochia</taxon>
    </lineage>
</organism>
<dbReference type="Pfam" id="PF20431">
    <property type="entry name" value="E_motif"/>
    <property type="match status" value="1"/>
</dbReference>
<dbReference type="Proteomes" id="UP000825729">
    <property type="component" value="Unassembled WGS sequence"/>
</dbReference>
<dbReference type="SUPFAM" id="SSF48452">
    <property type="entry name" value="TPR-like"/>
    <property type="match status" value="1"/>
</dbReference>
<feature type="repeat" description="PPR" evidence="5">
    <location>
        <begin position="357"/>
        <end position="387"/>
    </location>
</feature>
<dbReference type="FunFam" id="1.25.40.10:FF:000381">
    <property type="entry name" value="Pentatricopeptide repeat-containing protein"/>
    <property type="match status" value="1"/>
</dbReference>
<evidence type="ECO:0000256" key="2">
    <source>
        <dbReference type="ARBA" id="ARBA00022737"/>
    </source>
</evidence>
<dbReference type="PROSITE" id="PS51375">
    <property type="entry name" value="PPR"/>
    <property type="match status" value="8"/>
</dbReference>
<evidence type="ECO:0000256" key="4">
    <source>
        <dbReference type="ARBA" id="ARBA00061659"/>
    </source>
</evidence>
<evidence type="ECO:0000256" key="1">
    <source>
        <dbReference type="ARBA" id="ARBA00006643"/>
    </source>
</evidence>
<dbReference type="Pfam" id="PF13041">
    <property type="entry name" value="PPR_2"/>
    <property type="match status" value="5"/>
</dbReference>
<keyword evidence="2" id="KW-0677">Repeat</keyword>
<dbReference type="InterPro" id="IPR046848">
    <property type="entry name" value="E_motif"/>
</dbReference>
<name>A0AAV7DTP7_ARIFI</name>
<protein>
    <recommendedName>
        <fullName evidence="8">Pentatricopeptide repeat-containing protein</fullName>
    </recommendedName>
</protein>
<dbReference type="Gene3D" id="1.25.40.10">
    <property type="entry name" value="Tetratricopeptide repeat domain"/>
    <property type="match status" value="6"/>
</dbReference>
<dbReference type="NCBIfam" id="TIGR00756">
    <property type="entry name" value="PPR"/>
    <property type="match status" value="11"/>
</dbReference>
<dbReference type="PANTHER" id="PTHR47926">
    <property type="entry name" value="PENTATRICOPEPTIDE REPEAT-CONTAINING PROTEIN"/>
    <property type="match status" value="1"/>
</dbReference>
<sequence length="931" mass="103732">METRISHARVTQLVNLLQCCIDRKTHLSGKILHALILRHDFSSDIFLGNKLVEFYASCGKLQSSRQVFDHMPRRNTYSWNAIIGACCKGGLLREARNLFDGMPERNVVSYNTLISAFSRNDFEQEALDFYYLMKMEGFMPTHFTFASVLSACGGLKGLDQGRQCHAFVTKLGLDDNTYVENGVVGMYAKCGSIEDAIQAFNEISHPNEVSCTSVMSGLADTDHVEEALQMFRKMHEGGIRIDQVALSSILGVIARGVSGEVDPPKQHLGISANLYGQQVHTLVLKLGSESDVRVTNSLIDLYGKCINMTDAELVFATMQEVNVVSWNILIAGYGQIGQSDKALELLERMQLHGFKPDEVTYVGLLGACTKSGDIEAAHKIFCQMSNPSRISWNAMLSGYCQKGNYGEAIELFRQMQFQDVFPDRTTLAVLLSSCTGLWLLDFGKQVHAVSTRALFHVDLFVASGLVDMYSKCGKINLAKTIFDRMKERDVVAWNSMMGGFALHSLSLEAFTFFKQMQEEGIRPTQFTYASLVSSCAKLSALSQGRQIHGQISKDGSINDIYVGSALIDMYAKCGNIEEARKCFDNMPTRNVISWNEMIHGYAQNGCGLKAINLFEDMLKTEEKPDSITFISVLTACSHAGLADMAIKLFDLMKVEYNLEPLVDHYTCIIDALGRANRLEEAETLIEKMPCKHDPIVWEVLLGACKIHFNVDLAKKAAEKLFLLDPQNSAPYVLLSNLYAALGRWRDVSDVRKLMSDRGVVKDRGYSWIEFKNRVQAFMVDDVFMSVHNEAIENGIAPVTIKLRRKCITRSTGPGLPAIMYQDIYKALGVFNLLSHQDANSMTCENMMSLISGIYTNVLVQFLACKINLHEHTITETGLPICLQGIQCSNQYLFRKNVRSSVLFYAEGGGRSLEVDSPKLSRMTNVCAITGN</sequence>
<dbReference type="FunFam" id="1.25.40.10:FF:000688">
    <property type="entry name" value="Pentatricopeptide repeat-containing protein"/>
    <property type="match status" value="1"/>
</dbReference>
<feature type="repeat" description="PPR" evidence="5">
    <location>
        <begin position="322"/>
        <end position="356"/>
    </location>
</feature>
<proteinExistence type="inferred from homology"/>
<dbReference type="FunFam" id="1.25.40.10:FF:000442">
    <property type="entry name" value="Pentatricopeptide repeat-containing protein At3g49710"/>
    <property type="match status" value="1"/>
</dbReference>
<dbReference type="EMBL" id="JAINDJ010000008">
    <property type="protein sequence ID" value="KAG9439551.1"/>
    <property type="molecule type" value="Genomic_DNA"/>
</dbReference>
<evidence type="ECO:0008006" key="8">
    <source>
        <dbReference type="Google" id="ProtNLM"/>
    </source>
</evidence>
<dbReference type="FunFam" id="1.25.40.10:FF:000031">
    <property type="entry name" value="Pentatricopeptide repeat-containing protein mitochondrial"/>
    <property type="match status" value="1"/>
</dbReference>
<feature type="repeat" description="PPR" evidence="5">
    <location>
        <begin position="590"/>
        <end position="624"/>
    </location>
</feature>
<evidence type="ECO:0000256" key="3">
    <source>
        <dbReference type="ARBA" id="ARBA00022946"/>
    </source>
</evidence>
<dbReference type="AlphaFoldDB" id="A0AAV7DTP7"/>
<dbReference type="Pfam" id="PF01535">
    <property type="entry name" value="PPR"/>
    <property type="match status" value="3"/>
</dbReference>
<comment type="similarity">
    <text evidence="1">Belongs to the PPR family. PCMP-H subfamily.</text>
</comment>
<dbReference type="PANTHER" id="PTHR47926:SF343">
    <property type="entry name" value="PENTACOTRIPEPTIDE-REPEAT REGION OF PRORP DOMAIN-CONTAINING PROTEIN"/>
    <property type="match status" value="1"/>
</dbReference>
<keyword evidence="7" id="KW-1185">Reference proteome</keyword>
<keyword evidence="3" id="KW-0809">Transit peptide</keyword>
<dbReference type="GO" id="GO:0003723">
    <property type="term" value="F:RNA binding"/>
    <property type="evidence" value="ECO:0007669"/>
    <property type="project" value="InterPro"/>
</dbReference>
<evidence type="ECO:0000313" key="6">
    <source>
        <dbReference type="EMBL" id="KAG9439551.1"/>
    </source>
</evidence>
<comment type="caution">
    <text evidence="6">The sequence shown here is derived from an EMBL/GenBank/DDBJ whole genome shotgun (WGS) entry which is preliminary data.</text>
</comment>
<reference evidence="6 7" key="1">
    <citation type="submission" date="2021-07" db="EMBL/GenBank/DDBJ databases">
        <title>The Aristolochia fimbriata genome: insights into angiosperm evolution, floral development and chemical biosynthesis.</title>
        <authorList>
            <person name="Jiao Y."/>
        </authorList>
    </citation>
    <scope>NUCLEOTIDE SEQUENCE [LARGE SCALE GENOMIC DNA]</scope>
    <source>
        <strain evidence="6">IBCAS-2021</strain>
        <tissue evidence="6">Leaf</tissue>
    </source>
</reference>
<feature type="repeat" description="PPR" evidence="5">
    <location>
        <begin position="388"/>
        <end position="422"/>
    </location>
</feature>
<dbReference type="FunFam" id="1.25.40.10:FF:000280">
    <property type="entry name" value="Pentatricopeptide repeat-containing protein"/>
    <property type="match status" value="1"/>
</dbReference>
<accession>A0AAV7DTP7</accession>
<feature type="repeat" description="PPR" evidence="5">
    <location>
        <begin position="559"/>
        <end position="589"/>
    </location>
</feature>
<feature type="repeat" description="PPR" evidence="5">
    <location>
        <begin position="207"/>
        <end position="241"/>
    </location>
</feature>
<comment type="similarity">
    <text evidence="4">Belongs to the PPR family. PCMP-E subfamily.</text>
</comment>